<gene>
    <name evidence="1" type="ORF">HMPREF0765_3078</name>
</gene>
<proteinExistence type="predicted"/>
<sequence>MNEANTIKFKFDINYPKKDIELLQKADFSTIRTVWKTQQYLKTGKDDADSTLFIYTQSKVQ</sequence>
<accession>C2G0H8</accession>
<evidence type="ECO:0000313" key="1">
    <source>
        <dbReference type="EMBL" id="EEI91358.1"/>
    </source>
</evidence>
<dbReference type="Proteomes" id="UP000006241">
    <property type="component" value="Unassembled WGS sequence"/>
</dbReference>
<evidence type="ECO:0000313" key="2">
    <source>
        <dbReference type="Proteomes" id="UP000006241"/>
    </source>
</evidence>
<dbReference type="EMBL" id="ACHB01000070">
    <property type="protein sequence ID" value="EEI91358.1"/>
    <property type="molecule type" value="Genomic_DNA"/>
</dbReference>
<organism evidence="1 2">
    <name type="scientific">Sphingobacterium spiritivorum ATCC 33300</name>
    <dbReference type="NCBI Taxonomy" id="525372"/>
    <lineage>
        <taxon>Bacteria</taxon>
        <taxon>Pseudomonadati</taxon>
        <taxon>Bacteroidota</taxon>
        <taxon>Sphingobacteriia</taxon>
        <taxon>Sphingobacteriales</taxon>
        <taxon>Sphingobacteriaceae</taxon>
        <taxon>Sphingobacterium</taxon>
    </lineage>
</organism>
<name>C2G0H8_SPHSI</name>
<reference evidence="1 2" key="1">
    <citation type="submission" date="2009-01" db="EMBL/GenBank/DDBJ databases">
        <authorList>
            <person name="Qin X."/>
            <person name="Bachman B."/>
            <person name="Battles P."/>
            <person name="Bell A."/>
            <person name="Bess C."/>
            <person name="Bickham C."/>
            <person name="Chaboub L."/>
            <person name="Chen D."/>
            <person name="Coyle M."/>
            <person name="Deiros D.R."/>
            <person name="Dinh H."/>
            <person name="Forbes L."/>
            <person name="Fowler G."/>
            <person name="Francisco L."/>
            <person name="Fu Q."/>
            <person name="Gubbala S."/>
            <person name="Hale W."/>
            <person name="Han Y."/>
            <person name="Hemphill L."/>
            <person name="Highlander S.K."/>
            <person name="Hirani K."/>
            <person name="Hogues M."/>
            <person name="Jackson L."/>
            <person name="Jakkamsetti A."/>
            <person name="Javaid M."/>
            <person name="Jiang H."/>
            <person name="Korchina V."/>
            <person name="Kovar C."/>
            <person name="Lara F."/>
            <person name="Lee S."/>
            <person name="Mata R."/>
            <person name="Mathew T."/>
            <person name="Moen C."/>
            <person name="Morales K."/>
            <person name="Munidasa M."/>
            <person name="Nazareth L."/>
            <person name="Ngo R."/>
            <person name="Nguyen L."/>
            <person name="Okwuonu G."/>
            <person name="Ongeri F."/>
            <person name="Patil S."/>
            <person name="Petrosino J."/>
            <person name="Pham C."/>
            <person name="Pham P."/>
            <person name="Pu L.-L."/>
            <person name="Puazo M."/>
            <person name="Raj R."/>
            <person name="Reid J."/>
            <person name="Rouhana J."/>
            <person name="Saada N."/>
            <person name="Shang Y."/>
            <person name="Simmons D."/>
            <person name="Thornton R."/>
            <person name="Warren J."/>
            <person name="Weissenberger G."/>
            <person name="Zhang J."/>
            <person name="Zhang L."/>
            <person name="Zhou C."/>
            <person name="Zhu D."/>
            <person name="Muzny D."/>
            <person name="Worley K."/>
            <person name="Gibbs R."/>
        </authorList>
    </citation>
    <scope>NUCLEOTIDE SEQUENCE [LARGE SCALE GENOMIC DNA]</scope>
    <source>
        <strain evidence="1 2">ATCC 33300</strain>
    </source>
</reference>
<comment type="caution">
    <text evidence="1">The sequence shown here is derived from an EMBL/GenBank/DDBJ whole genome shotgun (WGS) entry which is preliminary data.</text>
</comment>
<dbReference type="AlphaFoldDB" id="C2G0H8"/>
<protein>
    <submittedName>
        <fullName evidence="1">Uncharacterized protein</fullName>
    </submittedName>
</protein>
<dbReference type="HOGENOM" id="CLU_2920427_0_0_10"/>